<dbReference type="GO" id="GO:0000166">
    <property type="term" value="F:nucleotide binding"/>
    <property type="evidence" value="ECO:0007669"/>
    <property type="project" value="UniProtKB-KW"/>
</dbReference>
<dbReference type="PROSITE" id="PS00892">
    <property type="entry name" value="HIT_1"/>
    <property type="match status" value="1"/>
</dbReference>
<name>A0A6L6YPH6_9BURK</name>
<dbReference type="PROSITE" id="PS51084">
    <property type="entry name" value="HIT_2"/>
    <property type="match status" value="1"/>
</dbReference>
<evidence type="ECO:0000256" key="3">
    <source>
        <dbReference type="PIRSR" id="PIRSR601310-1"/>
    </source>
</evidence>
<keyword evidence="9" id="KW-1185">Reference proteome</keyword>
<feature type="binding site" evidence="5">
    <location>
        <position position="99"/>
    </location>
    <ligand>
        <name>substrate</name>
    </ligand>
</feature>
<feature type="active site" description="Tele-AMP-histidine intermediate" evidence="3">
    <location>
        <position position="97"/>
    </location>
</feature>
<dbReference type="RefSeq" id="WP_160335883.1">
    <property type="nucleotide sequence ID" value="NZ_CALPCV010000025.1"/>
</dbReference>
<protein>
    <submittedName>
        <fullName evidence="8">HIT domain-containing protein</fullName>
    </submittedName>
</protein>
<reference evidence="8 9" key="1">
    <citation type="submission" date="2019-12" db="EMBL/GenBank/DDBJ databases">
        <title>Microbes associate with the intestines of laboratory mice.</title>
        <authorList>
            <person name="Navarre W."/>
            <person name="Wong E."/>
        </authorList>
    </citation>
    <scope>NUCLEOTIDE SEQUENCE [LARGE SCALE GENOMIC DNA]</scope>
    <source>
        <strain evidence="8 9">NM82_D38</strain>
    </source>
</reference>
<dbReference type="SUPFAM" id="SSF54197">
    <property type="entry name" value="HIT-like"/>
    <property type="match status" value="1"/>
</dbReference>
<dbReference type="PANTHER" id="PTHR42997">
    <property type="entry name" value="HIT FAMILY HYDROLASE"/>
    <property type="match status" value="1"/>
</dbReference>
<feature type="binding site" evidence="5">
    <location>
        <begin position="90"/>
        <end position="93"/>
    </location>
    <ligand>
        <name>substrate</name>
    </ligand>
</feature>
<evidence type="ECO:0000256" key="5">
    <source>
        <dbReference type="PIRSR" id="PIRSR639383-2"/>
    </source>
</evidence>
<accession>A0A6L6YPH6</accession>
<evidence type="ECO:0000313" key="8">
    <source>
        <dbReference type="EMBL" id="MVX57461.1"/>
    </source>
</evidence>
<sequence length="125" mass="14080">MTQQCLFCHLPDQLKVQAENALAFAIFDGFPVNPGHTLIIPKRHVASYFDLTEDEVRAMHELLGQMKVRIENEFRPDGFNIGVNVSEAAGQSVFHVHMHLIPRFKGDIENPRGGVRGVIPAKRSY</sequence>
<feature type="short sequence motif" description="Histidine triad motif" evidence="4 6">
    <location>
        <begin position="95"/>
        <end position="99"/>
    </location>
</feature>
<dbReference type="AlphaFoldDB" id="A0A6L6YPH6"/>
<dbReference type="PANTHER" id="PTHR42997:SF1">
    <property type="entry name" value="AP-4-A PHOSPHORYLASE"/>
    <property type="match status" value="1"/>
</dbReference>
<dbReference type="InterPro" id="IPR039383">
    <property type="entry name" value="FHIT"/>
</dbReference>
<dbReference type="CDD" id="cd01275">
    <property type="entry name" value="FHIT"/>
    <property type="match status" value="1"/>
</dbReference>
<dbReference type="PRINTS" id="PR00332">
    <property type="entry name" value="HISTRIAD"/>
</dbReference>
<dbReference type="EMBL" id="WSRP01000031">
    <property type="protein sequence ID" value="MVX57461.1"/>
    <property type="molecule type" value="Genomic_DNA"/>
</dbReference>
<evidence type="ECO:0000256" key="6">
    <source>
        <dbReference type="PROSITE-ProRule" id="PRU00464"/>
    </source>
</evidence>
<dbReference type="Pfam" id="PF01230">
    <property type="entry name" value="HIT"/>
    <property type="match status" value="1"/>
</dbReference>
<feature type="domain" description="HIT" evidence="7">
    <location>
        <begin position="3"/>
        <end position="110"/>
    </location>
</feature>
<comment type="caution">
    <text evidence="8">The sequence shown here is derived from an EMBL/GenBank/DDBJ whole genome shotgun (WGS) entry which is preliminary data.</text>
</comment>
<dbReference type="InterPro" id="IPR036265">
    <property type="entry name" value="HIT-like_sf"/>
</dbReference>
<dbReference type="InterPro" id="IPR019808">
    <property type="entry name" value="Histidine_triad_CS"/>
</dbReference>
<dbReference type="InterPro" id="IPR011146">
    <property type="entry name" value="HIT-like"/>
</dbReference>
<keyword evidence="2" id="KW-0378">Hydrolase</keyword>
<proteinExistence type="predicted"/>
<dbReference type="Proteomes" id="UP000472580">
    <property type="component" value="Unassembled WGS sequence"/>
</dbReference>
<evidence type="ECO:0000256" key="2">
    <source>
        <dbReference type="ARBA" id="ARBA00022801"/>
    </source>
</evidence>
<gene>
    <name evidence="8" type="ORF">E5987_09670</name>
</gene>
<evidence type="ECO:0000313" key="9">
    <source>
        <dbReference type="Proteomes" id="UP000472580"/>
    </source>
</evidence>
<dbReference type="OrthoDB" id="9784774at2"/>
<evidence type="ECO:0000256" key="4">
    <source>
        <dbReference type="PIRSR" id="PIRSR601310-3"/>
    </source>
</evidence>
<dbReference type="GO" id="GO:0016787">
    <property type="term" value="F:hydrolase activity"/>
    <property type="evidence" value="ECO:0007669"/>
    <property type="project" value="UniProtKB-KW"/>
</dbReference>
<dbReference type="Gene3D" id="3.30.428.10">
    <property type="entry name" value="HIT-like"/>
    <property type="match status" value="1"/>
</dbReference>
<dbReference type="InterPro" id="IPR052908">
    <property type="entry name" value="AP-4-A_phosphorylase"/>
</dbReference>
<evidence type="ECO:0000259" key="7">
    <source>
        <dbReference type="PROSITE" id="PS51084"/>
    </source>
</evidence>
<organism evidence="8 9">
    <name type="scientific">Parasutterella muris</name>
    <dbReference type="NCBI Taxonomy" id="2565572"/>
    <lineage>
        <taxon>Bacteria</taxon>
        <taxon>Pseudomonadati</taxon>
        <taxon>Pseudomonadota</taxon>
        <taxon>Betaproteobacteria</taxon>
        <taxon>Burkholderiales</taxon>
        <taxon>Sutterellaceae</taxon>
        <taxon>Parasutterella</taxon>
    </lineage>
</organism>
<dbReference type="InterPro" id="IPR001310">
    <property type="entry name" value="Histidine_triad_HIT"/>
</dbReference>
<evidence type="ECO:0000256" key="1">
    <source>
        <dbReference type="ARBA" id="ARBA00022741"/>
    </source>
</evidence>
<keyword evidence="1" id="KW-0547">Nucleotide-binding</keyword>